<evidence type="ECO:0000313" key="8">
    <source>
        <dbReference type="Proteomes" id="UP000010121"/>
    </source>
</evidence>
<evidence type="ECO:0000313" key="7">
    <source>
        <dbReference type="EMBL" id="EEW26365.1"/>
    </source>
</evidence>
<dbReference type="STRING" id="371731.Rsw2DRAFT_0645"/>
<keyword evidence="4 5" id="KW-0472">Membrane</keyword>
<protein>
    <recommendedName>
        <fullName evidence="6">Yip1 domain-containing protein</fullName>
    </recommendedName>
</protein>
<dbReference type="OrthoDB" id="7771437at2"/>
<dbReference type="Pfam" id="PF04893">
    <property type="entry name" value="Yip1"/>
    <property type="match status" value="1"/>
</dbReference>
<dbReference type="RefSeq" id="WP_008027999.1">
    <property type="nucleotide sequence ID" value="NZ_ACYY01000003.1"/>
</dbReference>
<dbReference type="Proteomes" id="UP000010121">
    <property type="component" value="Unassembled WGS sequence"/>
</dbReference>
<accession>C8RXW7</accession>
<dbReference type="eggNOG" id="ENOG5032FFG">
    <property type="taxonomic scope" value="Bacteria"/>
</dbReference>
<gene>
    <name evidence="7" type="ORF">Rsw2DRAFT_0645</name>
</gene>
<comment type="subcellular location">
    <subcellularLocation>
        <location evidence="1">Membrane</location>
        <topology evidence="1">Multi-pass membrane protein</topology>
    </subcellularLocation>
</comment>
<name>C8RXW7_9RHOB</name>
<evidence type="ECO:0000256" key="1">
    <source>
        <dbReference type="ARBA" id="ARBA00004141"/>
    </source>
</evidence>
<feature type="domain" description="Yip1" evidence="6">
    <location>
        <begin position="10"/>
        <end position="156"/>
    </location>
</feature>
<feature type="transmembrane region" description="Helical" evidence="5">
    <location>
        <begin position="127"/>
        <end position="151"/>
    </location>
</feature>
<keyword evidence="3 5" id="KW-1133">Transmembrane helix</keyword>
<evidence type="ECO:0000256" key="4">
    <source>
        <dbReference type="ARBA" id="ARBA00023136"/>
    </source>
</evidence>
<evidence type="ECO:0000256" key="2">
    <source>
        <dbReference type="ARBA" id="ARBA00022692"/>
    </source>
</evidence>
<feature type="transmembrane region" description="Helical" evidence="5">
    <location>
        <begin position="69"/>
        <end position="90"/>
    </location>
</feature>
<evidence type="ECO:0000256" key="5">
    <source>
        <dbReference type="SAM" id="Phobius"/>
    </source>
</evidence>
<proteinExistence type="predicted"/>
<feature type="transmembrane region" description="Helical" evidence="5">
    <location>
        <begin position="31"/>
        <end position="49"/>
    </location>
</feature>
<dbReference type="GO" id="GO:0016020">
    <property type="term" value="C:membrane"/>
    <property type="evidence" value="ECO:0007669"/>
    <property type="project" value="UniProtKB-SubCell"/>
</dbReference>
<sequence>MAISSDIVESYRHPRAVIRRRLDQGPREDRVLVLLMLACGLNFVAQWPGLARATYLDPSQPLEARLGGALLATLFLVPLIAYGVAGLSHLISKVFGGKGSGYGARLALFWAMLAAAPLMLLQGLVSGFIGAGSAQIAVGLVVLGGFLFIWLNGLVEAER</sequence>
<keyword evidence="8" id="KW-1185">Reference proteome</keyword>
<feature type="transmembrane region" description="Helical" evidence="5">
    <location>
        <begin position="102"/>
        <end position="121"/>
    </location>
</feature>
<reference evidence="7 8" key="1">
    <citation type="submission" date="2009-08" db="EMBL/GenBank/DDBJ databases">
        <title>The draft genome of Rhodobacter sp. SW2.</title>
        <authorList>
            <consortium name="US DOE Joint Genome Institute (JGI-PGF)"/>
            <person name="Lucas S."/>
            <person name="Copeland A."/>
            <person name="Lapidus A."/>
            <person name="Glavina del Rio T."/>
            <person name="Tice H."/>
            <person name="Bruce D."/>
            <person name="Goodwin L."/>
            <person name="Pitluck S."/>
            <person name="Larimer F."/>
            <person name="Land M.L."/>
            <person name="Hauser L."/>
            <person name="Emerson D."/>
        </authorList>
    </citation>
    <scope>NUCLEOTIDE SEQUENCE [LARGE SCALE GENOMIC DNA]</scope>
    <source>
        <strain evidence="7 8">SW2</strain>
    </source>
</reference>
<dbReference type="EMBL" id="ACYY01000003">
    <property type="protein sequence ID" value="EEW26365.1"/>
    <property type="molecule type" value="Genomic_DNA"/>
</dbReference>
<keyword evidence="2 5" id="KW-0812">Transmembrane</keyword>
<evidence type="ECO:0000259" key="6">
    <source>
        <dbReference type="Pfam" id="PF04893"/>
    </source>
</evidence>
<dbReference type="AlphaFoldDB" id="C8RXW7"/>
<evidence type="ECO:0000256" key="3">
    <source>
        <dbReference type="ARBA" id="ARBA00022989"/>
    </source>
</evidence>
<organism evidence="7 8">
    <name type="scientific">Rhodobacter ferrooxidans</name>
    <dbReference type="NCBI Taxonomy" id="371731"/>
    <lineage>
        <taxon>Bacteria</taxon>
        <taxon>Pseudomonadati</taxon>
        <taxon>Pseudomonadota</taxon>
        <taxon>Alphaproteobacteria</taxon>
        <taxon>Rhodobacterales</taxon>
        <taxon>Rhodobacter group</taxon>
        <taxon>Rhodobacter</taxon>
    </lineage>
</organism>
<comment type="caution">
    <text evidence="7">The sequence shown here is derived from an EMBL/GenBank/DDBJ whole genome shotgun (WGS) entry which is preliminary data.</text>
</comment>
<dbReference type="InterPro" id="IPR006977">
    <property type="entry name" value="Yip1_dom"/>
</dbReference>